<name>A0ACB8FBK3_9SAUR</name>
<protein>
    <submittedName>
        <fullName evidence="1">Uncharacterized protein</fullName>
    </submittedName>
</protein>
<organism evidence="1 2">
    <name type="scientific">Sphaerodactylus townsendi</name>
    <dbReference type="NCBI Taxonomy" id="933632"/>
    <lineage>
        <taxon>Eukaryota</taxon>
        <taxon>Metazoa</taxon>
        <taxon>Chordata</taxon>
        <taxon>Craniata</taxon>
        <taxon>Vertebrata</taxon>
        <taxon>Euteleostomi</taxon>
        <taxon>Lepidosauria</taxon>
        <taxon>Squamata</taxon>
        <taxon>Bifurcata</taxon>
        <taxon>Gekkota</taxon>
        <taxon>Sphaerodactylidae</taxon>
        <taxon>Sphaerodactylus</taxon>
    </lineage>
</organism>
<proteinExistence type="predicted"/>
<reference evidence="1" key="1">
    <citation type="submission" date="2021-08" db="EMBL/GenBank/DDBJ databases">
        <title>The first chromosome-level gecko genome reveals the dynamic sex chromosomes of Neotropical dwarf geckos (Sphaerodactylidae: Sphaerodactylus).</title>
        <authorList>
            <person name="Pinto B.J."/>
            <person name="Keating S.E."/>
            <person name="Gamble T."/>
        </authorList>
    </citation>
    <scope>NUCLEOTIDE SEQUENCE</scope>
    <source>
        <strain evidence="1">TG3544</strain>
    </source>
</reference>
<evidence type="ECO:0000313" key="2">
    <source>
        <dbReference type="Proteomes" id="UP000827872"/>
    </source>
</evidence>
<dbReference type="Proteomes" id="UP000827872">
    <property type="component" value="Linkage Group LG08"/>
</dbReference>
<gene>
    <name evidence="1" type="ORF">K3G42_025749</name>
</gene>
<evidence type="ECO:0000313" key="1">
    <source>
        <dbReference type="EMBL" id="KAH8002553.1"/>
    </source>
</evidence>
<sequence>MVPCELHHEIIPLYGMSSYITREDQYNKPHPKKMKDRQIDRQNRLNSPPSSIYKSHLGNCTTVYNGTVKAHNGAANGGGSGGGGIGGGGGAPTVKKAERRARSSPKSSEPELHGKASWCFPVSLLLSFGMLILSTGLVFR</sequence>
<dbReference type="EMBL" id="CM037621">
    <property type="protein sequence ID" value="KAH8002553.1"/>
    <property type="molecule type" value="Genomic_DNA"/>
</dbReference>
<comment type="caution">
    <text evidence="1">The sequence shown here is derived from an EMBL/GenBank/DDBJ whole genome shotgun (WGS) entry which is preliminary data.</text>
</comment>
<accession>A0ACB8FBK3</accession>
<keyword evidence="2" id="KW-1185">Reference proteome</keyword>